<sequence>MTYQVVFTGDLRSGYDRRQGIEYLSRKFQLDFDRIRSLLSGGRTVVKKLDRRQEGEALVSLFWQGGWIVELEPQNADETPLRETSLEASVDDTSSDDKSRIYSNQKSSDTRCSLVTPTGWQTCAGLNPNALLQVGNLESNQFLVVLCQKKSELTSDIGLQDYCTAQIHQCMTKVSQAKMVCASNLLPGSVPQQYSGEFSAEVSGTPIQYLVAVSENGVAFYTHIFWCEQRQFDVARGDFYSILKSFRIESEASLSSVDMLDCQPA</sequence>
<accession>A0ABW3U5D2</accession>
<protein>
    <submittedName>
        <fullName evidence="2">Uncharacterized protein</fullName>
    </submittedName>
</protein>
<gene>
    <name evidence="2" type="ORF">ACFQ2X_04225</name>
</gene>
<keyword evidence="3" id="KW-1185">Reference proteome</keyword>
<dbReference type="Gene3D" id="3.40.1000.10">
    <property type="entry name" value="Mog1/PsbP, alpha/beta/alpha sandwich"/>
    <property type="match status" value="1"/>
</dbReference>
<evidence type="ECO:0000313" key="2">
    <source>
        <dbReference type="EMBL" id="MFD1215795.1"/>
    </source>
</evidence>
<dbReference type="RefSeq" id="WP_230436463.1">
    <property type="nucleotide sequence ID" value="NZ_CP087715.1"/>
</dbReference>
<name>A0ABW3U5D2_9GAMM</name>
<comment type="caution">
    <text evidence="2">The sequence shown here is derived from an EMBL/GenBank/DDBJ whole genome shotgun (WGS) entry which is preliminary data.</text>
</comment>
<dbReference type="EMBL" id="JBHTLR010000005">
    <property type="protein sequence ID" value="MFD1215795.1"/>
    <property type="molecule type" value="Genomic_DNA"/>
</dbReference>
<proteinExistence type="predicted"/>
<organism evidence="2 3">
    <name type="scientific">Microbulbifer celer</name>
    <dbReference type="NCBI Taxonomy" id="435905"/>
    <lineage>
        <taxon>Bacteria</taxon>
        <taxon>Pseudomonadati</taxon>
        <taxon>Pseudomonadota</taxon>
        <taxon>Gammaproteobacteria</taxon>
        <taxon>Cellvibrionales</taxon>
        <taxon>Microbulbiferaceae</taxon>
        <taxon>Microbulbifer</taxon>
    </lineage>
</organism>
<feature type="region of interest" description="Disordered" evidence="1">
    <location>
        <begin position="78"/>
        <end position="104"/>
    </location>
</feature>
<dbReference type="Proteomes" id="UP001597264">
    <property type="component" value="Unassembled WGS sequence"/>
</dbReference>
<evidence type="ECO:0000256" key="1">
    <source>
        <dbReference type="SAM" id="MobiDB-lite"/>
    </source>
</evidence>
<reference evidence="3" key="1">
    <citation type="journal article" date="2019" name="Int. J. Syst. Evol. Microbiol.">
        <title>The Global Catalogue of Microorganisms (GCM) 10K type strain sequencing project: providing services to taxonomists for standard genome sequencing and annotation.</title>
        <authorList>
            <consortium name="The Broad Institute Genomics Platform"/>
            <consortium name="The Broad Institute Genome Sequencing Center for Infectious Disease"/>
            <person name="Wu L."/>
            <person name="Ma J."/>
        </authorList>
    </citation>
    <scope>NUCLEOTIDE SEQUENCE [LARGE SCALE GENOMIC DNA]</scope>
    <source>
        <strain evidence="3">CCUG 54356</strain>
    </source>
</reference>
<evidence type="ECO:0000313" key="3">
    <source>
        <dbReference type="Proteomes" id="UP001597264"/>
    </source>
</evidence>